<dbReference type="Proteomes" id="UP001519460">
    <property type="component" value="Unassembled WGS sequence"/>
</dbReference>
<organism evidence="2 3">
    <name type="scientific">Batillaria attramentaria</name>
    <dbReference type="NCBI Taxonomy" id="370345"/>
    <lineage>
        <taxon>Eukaryota</taxon>
        <taxon>Metazoa</taxon>
        <taxon>Spiralia</taxon>
        <taxon>Lophotrochozoa</taxon>
        <taxon>Mollusca</taxon>
        <taxon>Gastropoda</taxon>
        <taxon>Caenogastropoda</taxon>
        <taxon>Sorbeoconcha</taxon>
        <taxon>Cerithioidea</taxon>
        <taxon>Batillariidae</taxon>
        <taxon>Batillaria</taxon>
    </lineage>
</organism>
<dbReference type="InterPro" id="IPR030537">
    <property type="entry name" value="Syt12_C2B"/>
</dbReference>
<name>A0ABD0L572_9CAEN</name>
<evidence type="ECO:0000259" key="1">
    <source>
        <dbReference type="PROSITE" id="PS50004"/>
    </source>
</evidence>
<dbReference type="Gene3D" id="2.60.40.150">
    <property type="entry name" value="C2 domain"/>
    <property type="match status" value="2"/>
</dbReference>
<dbReference type="PANTHER" id="PTHR10024:SF252">
    <property type="entry name" value="SYNAPTOTAGMIN-12"/>
    <property type="match status" value="1"/>
</dbReference>
<evidence type="ECO:0000313" key="2">
    <source>
        <dbReference type="EMBL" id="KAK7494358.1"/>
    </source>
</evidence>
<dbReference type="EMBL" id="JACVVK020000084">
    <property type="protein sequence ID" value="KAK7494358.1"/>
    <property type="molecule type" value="Genomic_DNA"/>
</dbReference>
<feature type="domain" description="C2" evidence="1">
    <location>
        <begin position="238"/>
        <end position="372"/>
    </location>
</feature>
<dbReference type="PANTHER" id="PTHR10024">
    <property type="entry name" value="SYNAPTOTAGMIN"/>
    <property type="match status" value="1"/>
</dbReference>
<dbReference type="InterPro" id="IPR035892">
    <property type="entry name" value="C2_domain_sf"/>
</dbReference>
<dbReference type="AlphaFoldDB" id="A0ABD0L572"/>
<dbReference type="InterPro" id="IPR000008">
    <property type="entry name" value="C2_dom"/>
</dbReference>
<dbReference type="SMART" id="SM00239">
    <property type="entry name" value="C2"/>
    <property type="match status" value="2"/>
</dbReference>
<dbReference type="Pfam" id="PF00168">
    <property type="entry name" value="C2"/>
    <property type="match status" value="2"/>
</dbReference>
<comment type="caution">
    <text evidence="2">The sequence shown here is derived from an EMBL/GenBank/DDBJ whole genome shotgun (WGS) entry which is preliminary data.</text>
</comment>
<accession>A0ABD0L572</accession>
<evidence type="ECO:0000313" key="3">
    <source>
        <dbReference type="Proteomes" id="UP001519460"/>
    </source>
</evidence>
<feature type="domain" description="C2" evidence="1">
    <location>
        <begin position="108"/>
        <end position="227"/>
    </location>
</feature>
<dbReference type="FunFam" id="2.60.40.150:FF:000080">
    <property type="entry name" value="Putative synaptotagmin-12"/>
    <property type="match status" value="1"/>
</dbReference>
<proteinExistence type="predicted"/>
<keyword evidence="3" id="KW-1185">Reference proteome</keyword>
<dbReference type="SUPFAM" id="SSF49562">
    <property type="entry name" value="C2 domain (Calcium/lipid-binding domain, CaLB)"/>
    <property type="match status" value="2"/>
</dbReference>
<dbReference type="PROSITE" id="PS50004">
    <property type="entry name" value="C2"/>
    <property type="match status" value="2"/>
</dbReference>
<protein>
    <recommendedName>
        <fullName evidence="1">C2 domain-containing protein</fullName>
    </recommendedName>
</protein>
<dbReference type="CDD" id="cd08406">
    <property type="entry name" value="C2B_Synaptotagmin-12"/>
    <property type="match status" value="1"/>
</dbReference>
<gene>
    <name evidence="2" type="ORF">BaRGS_00014461</name>
</gene>
<sequence length="376" mass="42025">MGQCYRLCPDPARNLWQVNSESSEFVLDTSGKFVQYDTLTSDPKYLDLDTGGANLGHHDDSARSSPGSVGNSSVASDLDFGHGIRRAESCDSVASDSSVLDLQPDMPRIGQIELSLEYDKEVSELVVSIFQARDLPPNPYSGTLDTYIKGILLPNSDDKFQTKTIKNTTDPVFKERFLFAVEREDLFGRVLNLQVYAVDKYARQKVIGEADLRVGDVDLNMPIKIWLNLRGLDEKPAEYGDILFSLSYLPTAERLTIVIVKARNLRWREGKDSGDPFVKVYLLQNGKKISKKKTSVKRGERNPIYNEAMIFSVPSAALPTIQLRITVAEFLPGESKTPSLGHVIVGSNTSGTEASHWNQMMTSLRKPVAMWHYLRK</sequence>
<reference evidence="2 3" key="1">
    <citation type="journal article" date="2023" name="Sci. Data">
        <title>Genome assembly of the Korean intertidal mud-creeper Batillaria attramentaria.</title>
        <authorList>
            <person name="Patra A.K."/>
            <person name="Ho P.T."/>
            <person name="Jun S."/>
            <person name="Lee S.J."/>
            <person name="Kim Y."/>
            <person name="Won Y.J."/>
        </authorList>
    </citation>
    <scope>NUCLEOTIDE SEQUENCE [LARGE SCALE GENOMIC DNA]</scope>
    <source>
        <strain evidence="2">Wonlab-2016</strain>
    </source>
</reference>